<accession>A0A137NZZ8</accession>
<feature type="transmembrane region" description="Helical" evidence="6">
    <location>
        <begin position="194"/>
        <end position="217"/>
    </location>
</feature>
<name>A0A137NZZ8_CONC2</name>
<keyword evidence="3 6" id="KW-0812">Transmembrane</keyword>
<feature type="transmembrane region" description="Helical" evidence="6">
    <location>
        <begin position="77"/>
        <end position="97"/>
    </location>
</feature>
<feature type="transmembrane region" description="Helical" evidence="6">
    <location>
        <begin position="376"/>
        <end position="396"/>
    </location>
</feature>
<dbReference type="InterPro" id="IPR011701">
    <property type="entry name" value="MFS"/>
</dbReference>
<feature type="transmembrane region" description="Helical" evidence="6">
    <location>
        <begin position="267"/>
        <end position="289"/>
    </location>
</feature>
<sequence>MSELKEKTLEQAPRASQDNDSQMIIPLKMAQIRTKTENWTIYIGFLVLGLGSAIVGTALYGIDWTITSAFESFDISPAVSVASELINIFLIPLLAALSDIYGRGIIMAGSWLLVIISNFMYGAAPDFGVYSAAGIVAGIGGTGTELMYPIVFADFLKPRNRGFVFMLQYLPSFVALAVSIPIVKATEHTDKWRILYYFKGAWIFVFCIPLLYVLFRLQNRAKGLLPSWDYNVSSLKKVDWLGLAVLVISLGCFLIPFNFYQRQEEGWAAPAIFVPVVIGCLLFIAFFVWEIKYTKRPLVSYRLLANRGAMIMVLVRALGTFDGNFTWYYMHTYLSLTRDIEVYKVTEIYLGFRIAWYMAGFITAFVLRKYPYVRPYVWSSLLIHGIGNGLALASRYPTSPTWFVIFAEAVIGFGGGVTACVGLVVLQSTVEFVDIASIIAFDTLVTSVFRSVANAVANAVWNGSHWKNLQYYLPEDLHELIPKLLATNEYNELIPEQYKPQWILAMSDSQWLMCTISIAFSALCLAISFLLPPIDLEKCQQVMETNQSDNSEERNEKM</sequence>
<dbReference type="OMA" id="YYLGDTH"/>
<protein>
    <submittedName>
        <fullName evidence="7">MFS general substrate transporter</fullName>
    </submittedName>
</protein>
<evidence type="ECO:0000256" key="3">
    <source>
        <dbReference type="ARBA" id="ARBA00022692"/>
    </source>
</evidence>
<dbReference type="InterPro" id="IPR036259">
    <property type="entry name" value="MFS_trans_sf"/>
</dbReference>
<keyword evidence="5 6" id="KW-0472">Membrane</keyword>
<dbReference type="GO" id="GO:0022857">
    <property type="term" value="F:transmembrane transporter activity"/>
    <property type="evidence" value="ECO:0007669"/>
    <property type="project" value="InterPro"/>
</dbReference>
<comment type="subcellular location">
    <subcellularLocation>
        <location evidence="1">Endomembrane system</location>
        <topology evidence="1">Multi-pass membrane protein</topology>
    </subcellularLocation>
</comment>
<gene>
    <name evidence="7" type="ORF">CONCODRAFT_9351</name>
</gene>
<dbReference type="STRING" id="796925.A0A137NZZ8"/>
<feature type="transmembrane region" description="Helical" evidence="6">
    <location>
        <begin position="127"/>
        <end position="151"/>
    </location>
</feature>
<feature type="transmembrane region" description="Helical" evidence="6">
    <location>
        <begin position="39"/>
        <end position="62"/>
    </location>
</feature>
<dbReference type="Pfam" id="PF07690">
    <property type="entry name" value="MFS_1"/>
    <property type="match status" value="1"/>
</dbReference>
<dbReference type="Proteomes" id="UP000070444">
    <property type="component" value="Unassembled WGS sequence"/>
</dbReference>
<evidence type="ECO:0000313" key="8">
    <source>
        <dbReference type="Proteomes" id="UP000070444"/>
    </source>
</evidence>
<evidence type="ECO:0000256" key="6">
    <source>
        <dbReference type="SAM" id="Phobius"/>
    </source>
</evidence>
<evidence type="ECO:0000313" key="7">
    <source>
        <dbReference type="EMBL" id="KXN68385.1"/>
    </source>
</evidence>
<keyword evidence="8" id="KW-1185">Reference proteome</keyword>
<dbReference type="PANTHER" id="PTHR23501:SF191">
    <property type="entry name" value="VACUOLAR BASIC AMINO ACID TRANSPORTER 4"/>
    <property type="match status" value="1"/>
</dbReference>
<proteinExistence type="predicted"/>
<reference evidence="7 8" key="1">
    <citation type="journal article" date="2015" name="Genome Biol. Evol.">
        <title>Phylogenomic analyses indicate that early fungi evolved digesting cell walls of algal ancestors of land plants.</title>
        <authorList>
            <person name="Chang Y."/>
            <person name="Wang S."/>
            <person name="Sekimoto S."/>
            <person name="Aerts A.L."/>
            <person name="Choi C."/>
            <person name="Clum A."/>
            <person name="LaButti K.M."/>
            <person name="Lindquist E.A."/>
            <person name="Yee Ngan C."/>
            <person name="Ohm R.A."/>
            <person name="Salamov A.A."/>
            <person name="Grigoriev I.V."/>
            <person name="Spatafora J.W."/>
            <person name="Berbee M.L."/>
        </authorList>
    </citation>
    <scope>NUCLEOTIDE SEQUENCE [LARGE SCALE GENOMIC DNA]</scope>
    <source>
        <strain evidence="7 8">NRRL 28638</strain>
    </source>
</reference>
<feature type="transmembrane region" description="Helical" evidence="6">
    <location>
        <begin position="510"/>
        <end position="531"/>
    </location>
</feature>
<feature type="transmembrane region" description="Helical" evidence="6">
    <location>
        <begin position="402"/>
        <end position="426"/>
    </location>
</feature>
<feature type="transmembrane region" description="Helical" evidence="6">
    <location>
        <begin position="104"/>
        <end position="121"/>
    </location>
</feature>
<evidence type="ECO:0000256" key="5">
    <source>
        <dbReference type="ARBA" id="ARBA00023136"/>
    </source>
</evidence>
<evidence type="ECO:0000256" key="1">
    <source>
        <dbReference type="ARBA" id="ARBA00004127"/>
    </source>
</evidence>
<keyword evidence="4 6" id="KW-1133">Transmembrane helix</keyword>
<dbReference type="OrthoDB" id="4078873at2759"/>
<dbReference type="GO" id="GO:0012505">
    <property type="term" value="C:endomembrane system"/>
    <property type="evidence" value="ECO:0007669"/>
    <property type="project" value="UniProtKB-SubCell"/>
</dbReference>
<keyword evidence="2" id="KW-0813">Transport</keyword>
<feature type="transmembrane region" description="Helical" evidence="6">
    <location>
        <begin position="309"/>
        <end position="328"/>
    </location>
</feature>
<dbReference type="SUPFAM" id="SSF103473">
    <property type="entry name" value="MFS general substrate transporter"/>
    <property type="match status" value="1"/>
</dbReference>
<dbReference type="EMBL" id="KQ964578">
    <property type="protein sequence ID" value="KXN68385.1"/>
    <property type="molecule type" value="Genomic_DNA"/>
</dbReference>
<dbReference type="PANTHER" id="PTHR23501">
    <property type="entry name" value="MAJOR FACILITATOR SUPERFAMILY"/>
    <property type="match status" value="1"/>
</dbReference>
<organism evidence="7 8">
    <name type="scientific">Conidiobolus coronatus (strain ATCC 28846 / CBS 209.66 / NRRL 28638)</name>
    <name type="common">Delacroixia coronata</name>
    <dbReference type="NCBI Taxonomy" id="796925"/>
    <lineage>
        <taxon>Eukaryota</taxon>
        <taxon>Fungi</taxon>
        <taxon>Fungi incertae sedis</taxon>
        <taxon>Zoopagomycota</taxon>
        <taxon>Entomophthoromycotina</taxon>
        <taxon>Entomophthoromycetes</taxon>
        <taxon>Entomophthorales</taxon>
        <taxon>Ancylistaceae</taxon>
        <taxon>Conidiobolus</taxon>
    </lineage>
</organism>
<feature type="transmembrane region" description="Helical" evidence="6">
    <location>
        <begin position="163"/>
        <end position="182"/>
    </location>
</feature>
<evidence type="ECO:0000256" key="2">
    <source>
        <dbReference type="ARBA" id="ARBA00022448"/>
    </source>
</evidence>
<evidence type="ECO:0000256" key="4">
    <source>
        <dbReference type="ARBA" id="ARBA00022989"/>
    </source>
</evidence>
<dbReference type="Gene3D" id="1.20.1250.20">
    <property type="entry name" value="MFS general substrate transporter like domains"/>
    <property type="match status" value="1"/>
</dbReference>
<dbReference type="GO" id="GO:0005886">
    <property type="term" value="C:plasma membrane"/>
    <property type="evidence" value="ECO:0007669"/>
    <property type="project" value="TreeGrafter"/>
</dbReference>
<feature type="transmembrane region" description="Helical" evidence="6">
    <location>
        <begin position="348"/>
        <end position="367"/>
    </location>
</feature>
<dbReference type="AlphaFoldDB" id="A0A137NZZ8"/>
<feature type="transmembrane region" description="Helical" evidence="6">
    <location>
        <begin position="238"/>
        <end position="261"/>
    </location>
</feature>